<dbReference type="GeneID" id="27665568"/>
<evidence type="ECO:0000259" key="2">
    <source>
        <dbReference type="Pfam" id="PF26087"/>
    </source>
</evidence>
<sequence>MFGRAPTLMYHRHPMVNIVISSPFILPSPRYMTIKLTILMTTGEREDSYVDESQHHHTHAPAVGASTAPSLDAQDSRPALVFDSPYGGYASGAPLPPMSSSVAIAHNAGSVSGSAGTKKVVPQPDGLFPDVPEAKKRKFVLVEDRGSRLRVRVTLNMVDTSEIPDSFRRSNAVCPGSFFPREMESPPPSPTGRRFFVHDQDDVEDLNLDNEGDEVEASGDAGAGRRRRQHHRLRMAMSGGSDSLDGTSTMVTVPVGDGVETEVAMPRMRKALRRKQVRLNDLGCRMAWLQSRAFAGRRIFLQKALDTYRSKTCNGIQASMHDVSEIAPHYEMRVGKKQWLSCEREIELRQLSQT</sequence>
<feature type="compositionally biased region" description="Acidic residues" evidence="1">
    <location>
        <begin position="207"/>
        <end position="217"/>
    </location>
</feature>
<proteinExistence type="predicted"/>
<dbReference type="AlphaFoldDB" id="A0A0F2LYZ2"/>
<accession>A0A0F2LYZ2</accession>
<evidence type="ECO:0000313" key="3">
    <source>
        <dbReference type="EMBL" id="KJR82683.1"/>
    </source>
</evidence>
<dbReference type="Proteomes" id="UP000033710">
    <property type="component" value="Unassembled WGS sequence"/>
</dbReference>
<name>A0A0F2LYZ2_SPOSC</name>
<protein>
    <recommendedName>
        <fullName evidence="2">DUF8032 domain-containing protein</fullName>
    </recommendedName>
</protein>
<dbReference type="RefSeq" id="XP_016585359.1">
    <property type="nucleotide sequence ID" value="XM_016730291.1"/>
</dbReference>
<dbReference type="Pfam" id="PF26087">
    <property type="entry name" value="DUF8032"/>
    <property type="match status" value="1"/>
</dbReference>
<comment type="caution">
    <text evidence="3">The sequence shown here is derived from an EMBL/GenBank/DDBJ whole genome shotgun (WGS) entry which is preliminary data.</text>
</comment>
<evidence type="ECO:0000313" key="4">
    <source>
        <dbReference type="Proteomes" id="UP000033710"/>
    </source>
</evidence>
<reference evidence="3 4" key="2">
    <citation type="journal article" date="2015" name="Eukaryot. Cell">
        <title>Asexual propagation of a virulent clone complex in a human and feline outbreak of sporotrichosis.</title>
        <authorList>
            <person name="Teixeira Mde M."/>
            <person name="Rodrigues A.M."/>
            <person name="Tsui C.K."/>
            <person name="de Almeida L.G."/>
            <person name="Van Diepeningen A.D."/>
            <person name="van den Ende B.G."/>
            <person name="Fernandes G.F."/>
            <person name="Kano R."/>
            <person name="Hamelin R.C."/>
            <person name="Lopes-Bezerra L.M."/>
            <person name="Vasconcelos A.T."/>
            <person name="de Hoog S."/>
            <person name="de Camargo Z.P."/>
            <person name="Felipe M.S."/>
        </authorList>
    </citation>
    <scope>NUCLEOTIDE SEQUENCE [LARGE SCALE GENOMIC DNA]</scope>
    <source>
        <strain evidence="3 4">1099-18</strain>
    </source>
</reference>
<dbReference type="VEuPathDB" id="FungiDB:SPSK_03453"/>
<feature type="domain" description="DUF8032" evidence="2">
    <location>
        <begin position="273"/>
        <end position="311"/>
    </location>
</feature>
<dbReference type="OrthoDB" id="5599902at2759"/>
<dbReference type="InterPro" id="IPR058345">
    <property type="entry name" value="DUF8032"/>
</dbReference>
<dbReference type="PANTHER" id="PTHR22949">
    <property type="entry name" value="WHITE COLLAR 2 PROTEIN WC2"/>
    <property type="match status" value="1"/>
</dbReference>
<dbReference type="KEGG" id="ssck:SPSK_03453"/>
<dbReference type="EMBL" id="AXCR01000010">
    <property type="protein sequence ID" value="KJR82683.1"/>
    <property type="molecule type" value="Genomic_DNA"/>
</dbReference>
<organism evidence="3 4">
    <name type="scientific">Sporothrix schenckii 1099-18</name>
    <dbReference type="NCBI Taxonomy" id="1397361"/>
    <lineage>
        <taxon>Eukaryota</taxon>
        <taxon>Fungi</taxon>
        <taxon>Dikarya</taxon>
        <taxon>Ascomycota</taxon>
        <taxon>Pezizomycotina</taxon>
        <taxon>Sordariomycetes</taxon>
        <taxon>Sordariomycetidae</taxon>
        <taxon>Ophiostomatales</taxon>
        <taxon>Ophiostomataceae</taxon>
        <taxon>Sporothrix</taxon>
    </lineage>
</organism>
<feature type="region of interest" description="Disordered" evidence="1">
    <location>
        <begin position="207"/>
        <end position="231"/>
    </location>
</feature>
<dbReference type="PANTHER" id="PTHR22949:SF0">
    <property type="entry name" value="RE27538P"/>
    <property type="match status" value="1"/>
</dbReference>
<reference evidence="3 4" key="1">
    <citation type="journal article" date="2014" name="BMC Genomics">
        <title>Comparative genomics of the major fungal agents of human and animal Sporotrichosis: Sporothrix schenckii and Sporothrix brasiliensis.</title>
        <authorList>
            <person name="Teixeira M.M."/>
            <person name="de Almeida L.G."/>
            <person name="Kubitschek-Barreira P."/>
            <person name="Alves F.L."/>
            <person name="Kioshima E.S."/>
            <person name="Abadio A.K."/>
            <person name="Fernandes L."/>
            <person name="Derengowski L.S."/>
            <person name="Ferreira K.S."/>
            <person name="Souza R.C."/>
            <person name="Ruiz J.C."/>
            <person name="de Andrade N.C."/>
            <person name="Paes H.C."/>
            <person name="Nicola A.M."/>
            <person name="Albuquerque P."/>
            <person name="Gerber A.L."/>
            <person name="Martins V.P."/>
            <person name="Peconick L.D."/>
            <person name="Neto A.V."/>
            <person name="Chaucanez C.B."/>
            <person name="Silva P.A."/>
            <person name="Cunha O.L."/>
            <person name="de Oliveira F.F."/>
            <person name="dos Santos T.C."/>
            <person name="Barros A.L."/>
            <person name="Soares M.A."/>
            <person name="de Oliveira L.M."/>
            <person name="Marini M.M."/>
            <person name="Villalobos-Duno H."/>
            <person name="Cunha M.M."/>
            <person name="de Hoog S."/>
            <person name="da Silveira J.F."/>
            <person name="Henrissat B."/>
            <person name="Nino-Vega G.A."/>
            <person name="Cisalpino P.S."/>
            <person name="Mora-Montes H.M."/>
            <person name="Almeida S.R."/>
            <person name="Stajich J.E."/>
            <person name="Lopes-Bezerra L.M."/>
            <person name="Vasconcelos A.T."/>
            <person name="Felipe M.S."/>
        </authorList>
    </citation>
    <scope>NUCLEOTIDE SEQUENCE [LARGE SCALE GENOMIC DNA]</scope>
    <source>
        <strain evidence="3 4">1099-18</strain>
    </source>
</reference>
<gene>
    <name evidence="3" type="ORF">SPSK_03453</name>
</gene>
<feature type="region of interest" description="Disordered" evidence="1">
    <location>
        <begin position="47"/>
        <end position="72"/>
    </location>
</feature>
<evidence type="ECO:0000256" key="1">
    <source>
        <dbReference type="SAM" id="MobiDB-lite"/>
    </source>
</evidence>